<evidence type="ECO:0000256" key="2">
    <source>
        <dbReference type="ARBA" id="ARBA00022801"/>
    </source>
</evidence>
<accession>A0A8X7WL32</accession>
<dbReference type="PANTHER" id="PTHR48449">
    <property type="entry name" value="DUF1985 DOMAIN-CONTAINING PROTEIN"/>
    <property type="match status" value="1"/>
</dbReference>
<keyword evidence="7" id="KW-1185">Reference proteome</keyword>
<evidence type="ECO:0000259" key="4">
    <source>
        <dbReference type="Pfam" id="PF02902"/>
    </source>
</evidence>
<evidence type="ECO:0000259" key="5">
    <source>
        <dbReference type="Pfam" id="PF09331"/>
    </source>
</evidence>
<keyword evidence="2" id="KW-0378">Hydrolase</keyword>
<dbReference type="GO" id="GO:0008234">
    <property type="term" value="F:cysteine-type peptidase activity"/>
    <property type="evidence" value="ECO:0007669"/>
    <property type="project" value="InterPro"/>
</dbReference>
<name>A0A8X7WL32_BRACI</name>
<dbReference type="InterPro" id="IPR003653">
    <property type="entry name" value="Peptidase_C48_C"/>
</dbReference>
<feature type="domain" description="Ubiquitin-like protease family profile" evidence="4">
    <location>
        <begin position="642"/>
        <end position="769"/>
    </location>
</feature>
<reference evidence="6 7" key="1">
    <citation type="submission" date="2020-02" db="EMBL/GenBank/DDBJ databases">
        <authorList>
            <person name="Ma Q."/>
            <person name="Huang Y."/>
            <person name="Song X."/>
            <person name="Pei D."/>
        </authorList>
    </citation>
    <scope>NUCLEOTIDE SEQUENCE [LARGE SCALE GENOMIC DNA]</scope>
    <source>
        <strain evidence="6">Sxm20200214</strain>
        <tissue evidence="6">Leaf</tissue>
    </source>
</reference>
<proteinExistence type="predicted"/>
<feature type="compositionally biased region" description="Basic and acidic residues" evidence="3">
    <location>
        <begin position="398"/>
        <end position="414"/>
    </location>
</feature>
<evidence type="ECO:0008006" key="8">
    <source>
        <dbReference type="Google" id="ProtNLM"/>
    </source>
</evidence>
<dbReference type="InterPro" id="IPR015410">
    <property type="entry name" value="DUF1985"/>
</dbReference>
<feature type="compositionally biased region" description="Polar residues" evidence="3">
    <location>
        <begin position="470"/>
        <end position="487"/>
    </location>
</feature>
<gene>
    <name evidence="6" type="ORF">Bca52824_001915</name>
</gene>
<protein>
    <recommendedName>
        <fullName evidence="8">Ubiquitin-like protease family profile domain-containing protein</fullName>
    </recommendedName>
</protein>
<evidence type="ECO:0000256" key="3">
    <source>
        <dbReference type="SAM" id="MobiDB-lite"/>
    </source>
</evidence>
<dbReference type="PANTHER" id="PTHR48449:SF2">
    <property type="entry name" value="UBIQUITIN-LIKE PROTEASE FAMILY PROFILE DOMAIN-CONTAINING PROTEIN"/>
    <property type="match status" value="1"/>
</dbReference>
<organism evidence="6 7">
    <name type="scientific">Brassica carinata</name>
    <name type="common">Ethiopian mustard</name>
    <name type="synonym">Abyssinian cabbage</name>
    <dbReference type="NCBI Taxonomy" id="52824"/>
    <lineage>
        <taxon>Eukaryota</taxon>
        <taxon>Viridiplantae</taxon>
        <taxon>Streptophyta</taxon>
        <taxon>Embryophyta</taxon>
        <taxon>Tracheophyta</taxon>
        <taxon>Spermatophyta</taxon>
        <taxon>Magnoliopsida</taxon>
        <taxon>eudicotyledons</taxon>
        <taxon>Gunneridae</taxon>
        <taxon>Pentapetalae</taxon>
        <taxon>rosids</taxon>
        <taxon>malvids</taxon>
        <taxon>Brassicales</taxon>
        <taxon>Brassicaceae</taxon>
        <taxon>Brassiceae</taxon>
        <taxon>Brassica</taxon>
    </lineage>
</organism>
<dbReference type="Pfam" id="PF02902">
    <property type="entry name" value="Peptidase_C48"/>
    <property type="match status" value="1"/>
</dbReference>
<dbReference type="Proteomes" id="UP000886595">
    <property type="component" value="Unassembled WGS sequence"/>
</dbReference>
<dbReference type="GO" id="GO:0006508">
    <property type="term" value="P:proteolysis"/>
    <property type="evidence" value="ECO:0007669"/>
    <property type="project" value="UniProtKB-KW"/>
</dbReference>
<evidence type="ECO:0000256" key="1">
    <source>
        <dbReference type="ARBA" id="ARBA00022670"/>
    </source>
</evidence>
<evidence type="ECO:0000313" key="6">
    <source>
        <dbReference type="EMBL" id="KAG2330735.1"/>
    </source>
</evidence>
<dbReference type="Pfam" id="PF09331">
    <property type="entry name" value="DUF1985"/>
    <property type="match status" value="1"/>
</dbReference>
<feature type="region of interest" description="Disordered" evidence="3">
    <location>
        <begin position="398"/>
        <end position="430"/>
    </location>
</feature>
<dbReference type="EMBL" id="JAAMPC010000001">
    <property type="protein sequence ID" value="KAG2330735.1"/>
    <property type="molecule type" value="Genomic_DNA"/>
</dbReference>
<feature type="region of interest" description="Disordered" evidence="3">
    <location>
        <begin position="470"/>
        <end position="491"/>
    </location>
</feature>
<sequence length="774" mass="86233">MVSSRLVDFPEEETDASLPEMMFADGEEPVGIRVLTYQSSRALNTILNALDVEEIQFLRQSSFGKFVEISDKPAFSGRFARFLLSPWFRFAGNPIRFSLREFAIVTGLPCGQYPRKTKMKKKKNINDKPYWPELFGSVEDMRVSKAVKMLRRKTVTDRDIQMKLACLAIISLSQNTIALKGFALALQLVIVEACPSLTEVVQEVFSSSESDTDDDDVDCMARKTKKQALSPSHAREVDRKAEALVRCIIPQDPARPVDECSVVWSDEVNDIKVENMVMLISANQIFRKEMFRGGATKSDVERMRELVRAKGKKKPTTVKQQSSLPTMIDDHHLKSVVLAILKPEVDRLDGNVASALASMKEVSSSAIAVQSNVVASVETMLTAFRTEMLSFLDRDKMQKAGGEKQPPRTTEGGRNEAPPTYAHPLDKSAAHDDNDLVIDNVLENLSHYSTPPRSSHRQPQRITKTLTMKVTTQGSKPPSGSAQSQTHKPTEEVYPSFSLGLTQDEVTMKQTVDADMVPNSPAIVANYIDAEADQNEETILCRKSKRMRSVPTLLLSDYQCGTSILNRAREGQMLGSNSYESSLIREKYTRLKILLNEPCFINVAGLSVSGKDIKDIGERSRFLPSRGVVECLTKSFKFDGSASCFYLPFIVERKHWIGVCVDLTTLKLQVLDCNICVRSDSALAKDLLPISEMFPYLVKHCGFIPELPHKPLLIERIKGLPQNTNPADAGITASLLIQTHALFGVDSCRCITPSVLPDEAQRAAVMVYEFHQNP</sequence>
<dbReference type="AlphaFoldDB" id="A0A8X7WL32"/>
<dbReference type="OrthoDB" id="1109330at2759"/>
<comment type="caution">
    <text evidence="6">The sequence shown here is derived from an EMBL/GenBank/DDBJ whole genome shotgun (WGS) entry which is preliminary data.</text>
</comment>
<keyword evidence="1" id="KW-0645">Protease</keyword>
<evidence type="ECO:0000313" key="7">
    <source>
        <dbReference type="Proteomes" id="UP000886595"/>
    </source>
</evidence>
<feature type="domain" description="DUF1985" evidence="5">
    <location>
        <begin position="86"/>
        <end position="171"/>
    </location>
</feature>